<dbReference type="Pfam" id="PF12802">
    <property type="entry name" value="MarR_2"/>
    <property type="match status" value="1"/>
</dbReference>
<dbReference type="OrthoDB" id="1903875at2"/>
<dbReference type="SMART" id="SM00347">
    <property type="entry name" value="HTH_MARR"/>
    <property type="match status" value="1"/>
</dbReference>
<dbReference type="GO" id="GO:0003677">
    <property type="term" value="F:DNA binding"/>
    <property type="evidence" value="ECO:0007669"/>
    <property type="project" value="UniProtKB-KW"/>
</dbReference>
<evidence type="ECO:0000256" key="1">
    <source>
        <dbReference type="ARBA" id="ARBA00023015"/>
    </source>
</evidence>
<dbReference type="InterPro" id="IPR000835">
    <property type="entry name" value="HTH_MarR-typ"/>
</dbReference>
<dbReference type="SUPFAM" id="SSF46785">
    <property type="entry name" value="Winged helix' DNA-binding domain"/>
    <property type="match status" value="1"/>
</dbReference>
<gene>
    <name evidence="5" type="ORF">CLVI_20120</name>
</gene>
<accession>A0A2T0BE22</accession>
<dbReference type="EMBL" id="PVXQ01000020">
    <property type="protein sequence ID" value="PRR82077.1"/>
    <property type="molecule type" value="Genomic_DNA"/>
</dbReference>
<proteinExistence type="predicted"/>
<evidence type="ECO:0000259" key="4">
    <source>
        <dbReference type="PROSITE" id="PS50995"/>
    </source>
</evidence>
<dbReference type="Gene3D" id="1.10.10.10">
    <property type="entry name" value="Winged helix-like DNA-binding domain superfamily/Winged helix DNA-binding domain"/>
    <property type="match status" value="1"/>
</dbReference>
<feature type="domain" description="HTH marR-type" evidence="4">
    <location>
        <begin position="1"/>
        <end position="138"/>
    </location>
</feature>
<evidence type="ECO:0000313" key="6">
    <source>
        <dbReference type="Proteomes" id="UP000239471"/>
    </source>
</evidence>
<dbReference type="PANTHER" id="PTHR42756">
    <property type="entry name" value="TRANSCRIPTIONAL REGULATOR, MARR"/>
    <property type="match status" value="1"/>
</dbReference>
<dbReference type="PRINTS" id="PR00598">
    <property type="entry name" value="HTHMARR"/>
</dbReference>
<keyword evidence="1" id="KW-0805">Transcription regulation</keyword>
<dbReference type="Proteomes" id="UP000239471">
    <property type="component" value="Unassembled WGS sequence"/>
</dbReference>
<keyword evidence="6" id="KW-1185">Reference proteome</keyword>
<dbReference type="AlphaFoldDB" id="A0A2T0BE22"/>
<sequence>MENNARNLSKSFRILNMTHRKYFERAIEKFGIHRGQHHILMVLSDKKGFATQKEIADCLHITAATVAVAIKKLEKTGYIKKIQDEEDLRYNKISLTDKGIDIVAQSRRTFETIDSSLFADFTDDEKRQMDNYLTRMTNNINKAQENKDI</sequence>
<dbReference type="InterPro" id="IPR036390">
    <property type="entry name" value="WH_DNA-bd_sf"/>
</dbReference>
<dbReference type="PANTHER" id="PTHR42756:SF1">
    <property type="entry name" value="TRANSCRIPTIONAL REPRESSOR OF EMRAB OPERON"/>
    <property type="match status" value="1"/>
</dbReference>
<name>A0A2T0BE22_9CLOT</name>
<organism evidence="5 6">
    <name type="scientific">Clostridium vincentii</name>
    <dbReference type="NCBI Taxonomy" id="52704"/>
    <lineage>
        <taxon>Bacteria</taxon>
        <taxon>Bacillati</taxon>
        <taxon>Bacillota</taxon>
        <taxon>Clostridia</taxon>
        <taxon>Eubacteriales</taxon>
        <taxon>Clostridiaceae</taxon>
        <taxon>Clostridium</taxon>
    </lineage>
</organism>
<dbReference type="InterPro" id="IPR036388">
    <property type="entry name" value="WH-like_DNA-bd_sf"/>
</dbReference>
<protein>
    <submittedName>
        <fullName evidence="5">Manganese transport regulator MntR</fullName>
    </submittedName>
</protein>
<dbReference type="PROSITE" id="PS50995">
    <property type="entry name" value="HTH_MARR_2"/>
    <property type="match status" value="1"/>
</dbReference>
<evidence type="ECO:0000256" key="3">
    <source>
        <dbReference type="ARBA" id="ARBA00023163"/>
    </source>
</evidence>
<comment type="caution">
    <text evidence="5">The sequence shown here is derived from an EMBL/GenBank/DDBJ whole genome shotgun (WGS) entry which is preliminary data.</text>
</comment>
<keyword evidence="3" id="KW-0804">Transcription</keyword>
<keyword evidence="2" id="KW-0238">DNA-binding</keyword>
<dbReference type="GO" id="GO:0003700">
    <property type="term" value="F:DNA-binding transcription factor activity"/>
    <property type="evidence" value="ECO:0007669"/>
    <property type="project" value="InterPro"/>
</dbReference>
<evidence type="ECO:0000256" key="2">
    <source>
        <dbReference type="ARBA" id="ARBA00023125"/>
    </source>
</evidence>
<evidence type="ECO:0000313" key="5">
    <source>
        <dbReference type="EMBL" id="PRR82077.1"/>
    </source>
</evidence>
<dbReference type="RefSeq" id="WP_106059981.1">
    <property type="nucleotide sequence ID" value="NZ_PVXQ01000020.1"/>
</dbReference>
<reference evidence="5 6" key="1">
    <citation type="submission" date="2018-03" db="EMBL/GenBank/DDBJ databases">
        <title>Genome sequence of Clostridium vincentii DSM 10228.</title>
        <authorList>
            <person name="Poehlein A."/>
            <person name="Daniel R."/>
        </authorList>
    </citation>
    <scope>NUCLEOTIDE SEQUENCE [LARGE SCALE GENOMIC DNA]</scope>
    <source>
        <strain evidence="5 6">DSM 10228</strain>
    </source>
</reference>